<sequence>MDSWSQSQILSMLEGGNSQILNFFERHSLSSSLPCLATTPPNAETSSMNILRYKTKAALFYRQNMSLHVCRVMKAGVYQGREASRRGGMQSPTAGGKVGKNSFNDASSSSTKISKNKIRLNNGTKKNIPSENGNGVETNERSATT</sequence>
<proteinExistence type="predicted"/>
<name>A0A7S0BZZ5_9STRA</name>
<feature type="compositionally biased region" description="Polar residues" evidence="1">
    <location>
        <begin position="119"/>
        <end position="145"/>
    </location>
</feature>
<dbReference type="AlphaFoldDB" id="A0A7S0BZZ5"/>
<protein>
    <submittedName>
        <fullName evidence="2">Uncharacterized protein</fullName>
    </submittedName>
</protein>
<evidence type="ECO:0000256" key="1">
    <source>
        <dbReference type="SAM" id="MobiDB-lite"/>
    </source>
</evidence>
<dbReference type="Gene3D" id="1.10.220.150">
    <property type="entry name" value="Arf GTPase activating protein"/>
    <property type="match status" value="1"/>
</dbReference>
<gene>
    <name evidence="2" type="ORF">PINE0816_LOCUS4256</name>
</gene>
<feature type="region of interest" description="Disordered" evidence="1">
    <location>
        <begin position="82"/>
        <end position="145"/>
    </location>
</feature>
<dbReference type="InterPro" id="IPR038508">
    <property type="entry name" value="ArfGAP_dom_sf"/>
</dbReference>
<evidence type="ECO:0000313" key="2">
    <source>
        <dbReference type="EMBL" id="CAD8408136.1"/>
    </source>
</evidence>
<reference evidence="2" key="1">
    <citation type="submission" date="2021-01" db="EMBL/GenBank/DDBJ databases">
        <authorList>
            <person name="Corre E."/>
            <person name="Pelletier E."/>
            <person name="Niang G."/>
            <person name="Scheremetjew M."/>
            <person name="Finn R."/>
            <person name="Kale V."/>
            <person name="Holt S."/>
            <person name="Cochrane G."/>
            <person name="Meng A."/>
            <person name="Brown T."/>
            <person name="Cohen L."/>
        </authorList>
    </citation>
    <scope>NUCLEOTIDE SEQUENCE</scope>
    <source>
        <strain evidence="2">CCAP1064/1</strain>
    </source>
</reference>
<dbReference type="EMBL" id="HBEL01008896">
    <property type="protein sequence ID" value="CAD8408136.1"/>
    <property type="molecule type" value="Transcribed_RNA"/>
</dbReference>
<accession>A0A7S0BZZ5</accession>
<organism evidence="2">
    <name type="scientific">Proboscia inermis</name>
    <dbReference type="NCBI Taxonomy" id="420281"/>
    <lineage>
        <taxon>Eukaryota</taxon>
        <taxon>Sar</taxon>
        <taxon>Stramenopiles</taxon>
        <taxon>Ochrophyta</taxon>
        <taxon>Bacillariophyta</taxon>
        <taxon>Coscinodiscophyceae</taxon>
        <taxon>Rhizosoleniophycidae</taxon>
        <taxon>Rhizosoleniales</taxon>
        <taxon>Rhizosoleniaceae</taxon>
        <taxon>Proboscia</taxon>
    </lineage>
</organism>